<accession>A0A8D8VXY3</accession>
<protein>
    <submittedName>
        <fullName evidence="1">Uncharacterized protein</fullName>
    </submittedName>
</protein>
<name>A0A8D8VXY3_9HEMI</name>
<sequence>MLGPDRTSLICQLISSQLTTSIDPIVDKSYKKRGEKYQGLFWAVHSQFGQLLPILRYRDENPKSSSRYSSLCYGITWKIHTSPVRDHSCNLGPGVLAPNPVL</sequence>
<reference evidence="1" key="1">
    <citation type="submission" date="2021-05" db="EMBL/GenBank/DDBJ databases">
        <authorList>
            <person name="Alioto T."/>
            <person name="Alioto T."/>
            <person name="Gomez Garrido J."/>
        </authorList>
    </citation>
    <scope>NUCLEOTIDE SEQUENCE</scope>
</reference>
<evidence type="ECO:0000313" key="1">
    <source>
        <dbReference type="EMBL" id="CAG6639838.1"/>
    </source>
</evidence>
<organism evidence="1">
    <name type="scientific">Cacopsylla melanoneura</name>
    <dbReference type="NCBI Taxonomy" id="428564"/>
    <lineage>
        <taxon>Eukaryota</taxon>
        <taxon>Metazoa</taxon>
        <taxon>Ecdysozoa</taxon>
        <taxon>Arthropoda</taxon>
        <taxon>Hexapoda</taxon>
        <taxon>Insecta</taxon>
        <taxon>Pterygota</taxon>
        <taxon>Neoptera</taxon>
        <taxon>Paraneoptera</taxon>
        <taxon>Hemiptera</taxon>
        <taxon>Sternorrhyncha</taxon>
        <taxon>Psylloidea</taxon>
        <taxon>Psyllidae</taxon>
        <taxon>Psyllinae</taxon>
        <taxon>Cacopsylla</taxon>
    </lineage>
</organism>
<dbReference type="AlphaFoldDB" id="A0A8D8VXY3"/>
<proteinExistence type="predicted"/>
<dbReference type="EMBL" id="HBUF01109124">
    <property type="protein sequence ID" value="CAG6639838.1"/>
    <property type="molecule type" value="Transcribed_RNA"/>
</dbReference>